<dbReference type="Proteomes" id="UP000004099">
    <property type="component" value="Unassembled WGS sequence"/>
</dbReference>
<proteinExistence type="predicted"/>
<comment type="caution">
    <text evidence="1">The sequence shown here is derived from an EMBL/GenBank/DDBJ whole genome shotgun (WGS) entry which is preliminary data.</text>
</comment>
<dbReference type="HOGENOM" id="CLU_140961_0_0_9"/>
<protein>
    <submittedName>
        <fullName evidence="1">Uncharacterized protein</fullName>
    </submittedName>
</protein>
<name>E7FQZ6_9LACO</name>
<dbReference type="EMBL" id="ACGS02000041">
    <property type="protein sequence ID" value="EFZ34383.1"/>
    <property type="molecule type" value="Genomic_DNA"/>
</dbReference>
<organism evidence="1 2">
    <name type="scientific">Ligilactobacillus ruminis ATCC 25644</name>
    <dbReference type="NCBI Taxonomy" id="525362"/>
    <lineage>
        <taxon>Bacteria</taxon>
        <taxon>Bacillati</taxon>
        <taxon>Bacillota</taxon>
        <taxon>Bacilli</taxon>
        <taxon>Lactobacillales</taxon>
        <taxon>Lactobacillaceae</taxon>
        <taxon>Ligilactobacillus</taxon>
    </lineage>
</organism>
<evidence type="ECO:0000313" key="1">
    <source>
        <dbReference type="EMBL" id="EFZ34383.1"/>
    </source>
</evidence>
<dbReference type="AlphaFoldDB" id="E7FQZ6"/>
<accession>E7FQZ6</accession>
<reference evidence="1 2" key="1">
    <citation type="submission" date="2011-01" db="EMBL/GenBank/DDBJ databases">
        <authorList>
            <person name="Muzny D."/>
            <person name="Qin X."/>
            <person name="Buhay C."/>
            <person name="Dugan-Rocha S."/>
            <person name="Ding Y."/>
            <person name="Chen G."/>
            <person name="Hawes A."/>
            <person name="Holder M."/>
            <person name="Jhangiani S."/>
            <person name="Johnson A."/>
            <person name="Khan Z."/>
            <person name="Li Z."/>
            <person name="Liu W."/>
            <person name="Liu X."/>
            <person name="Perez L."/>
            <person name="Shen H."/>
            <person name="Wang Q."/>
            <person name="Watt J."/>
            <person name="Xi L."/>
            <person name="Xin Y."/>
            <person name="Zhou J."/>
            <person name="Deng J."/>
            <person name="Jiang H."/>
            <person name="Liu Y."/>
            <person name="Qu J."/>
            <person name="Song X.-Z."/>
            <person name="Zhang L."/>
            <person name="Villasana D."/>
            <person name="Johnson A."/>
            <person name="Liu J."/>
            <person name="Liyanage D."/>
            <person name="Lorensuhewa L."/>
            <person name="Robinson T."/>
            <person name="Song A."/>
            <person name="Song B.-B."/>
            <person name="Dinh H."/>
            <person name="Thornton R."/>
            <person name="Coyle M."/>
            <person name="Francisco L."/>
            <person name="Jackson L."/>
            <person name="Javaid M."/>
            <person name="Korchina V."/>
            <person name="Kovar C."/>
            <person name="Mata R."/>
            <person name="Mathew T."/>
            <person name="Ngo R."/>
            <person name="Nguyen L."/>
            <person name="Nguyen N."/>
            <person name="Okwuonu G."/>
            <person name="Ongeri F."/>
            <person name="Pham C."/>
            <person name="Simmons D."/>
            <person name="Wilczek-Boney K."/>
            <person name="Hale W."/>
            <person name="Jakkamsetti A."/>
            <person name="Pham P."/>
            <person name="Ruth R."/>
            <person name="San Lucas F."/>
            <person name="Warren J."/>
            <person name="Zhang J."/>
            <person name="Zhao Z."/>
            <person name="Zhou C."/>
            <person name="Zhu D."/>
            <person name="Lee S."/>
            <person name="Bess C."/>
            <person name="Blankenburg K."/>
            <person name="Forbes L."/>
            <person name="Fu Q."/>
            <person name="Gubbala S."/>
            <person name="Hirani K."/>
            <person name="Jayaseelan J.C."/>
            <person name="Lara F."/>
            <person name="Munidasa M."/>
            <person name="Palculict T."/>
            <person name="Patil S."/>
            <person name="Pu L.-L."/>
            <person name="Saada N."/>
            <person name="Tang L."/>
            <person name="Weissenberger G."/>
            <person name="Zhu Y."/>
            <person name="Hemphill L."/>
            <person name="Shang Y."/>
            <person name="Youmans B."/>
            <person name="Ayvaz T."/>
            <person name="Ross M."/>
            <person name="Santibanez J."/>
            <person name="Aqrawi P."/>
            <person name="Gross S."/>
            <person name="Joshi V."/>
            <person name="Fowler G."/>
            <person name="Nazareth L."/>
            <person name="Reid J."/>
            <person name="Worley K."/>
            <person name="Petrosino J."/>
            <person name="Highlander S."/>
            <person name="Gibbs R."/>
        </authorList>
    </citation>
    <scope>NUCLEOTIDE SEQUENCE [LARGE SCALE GENOMIC DNA]</scope>
    <source>
        <strain evidence="1 2">ATCC 25644</strain>
    </source>
</reference>
<evidence type="ECO:0000313" key="2">
    <source>
        <dbReference type="Proteomes" id="UP000004099"/>
    </source>
</evidence>
<gene>
    <name evidence="1" type="ORF">HMPREF0542_11323</name>
</gene>
<sequence length="172" mass="19372">MRYNYRGRKVMMMMIAIIGLCLLIFAIVFAVFRIRRNKALAIMQNASLEITNQAFKETIALICVPGFDGKNAKETHKAEMISDVWGKGVMAFEYSLDAPKVKTSELDAIRNKLAEALNEYAERNKLKGLNGLPCFVVSDIWTFAGVLHIDISHVVNQATVDYLHDVTKSEKD</sequence>